<sequence length="311" mass="37008">MLKIRDLIMIKIDLPRDCQNYADVIDSCCSIMRNSNPLKGKIKENKDALLRVSQYYKKTAKNNRLFIHLHHRCSEDCYIRIANNNINQNALLTKDDMIKLYDKYFVEKRDQHNNYYDKIINNAKNPKIHCPFCGGINIPTEIDHFLPKSEFCYYSIFPYNLIPICKDCNQTYKKNFFPENKKEQLIHPYFDNDCFFNEQWLYAEYIDEPNDIGTIRYFVKPPNNWSIDKKDKVEFHFIKFNLAKRFSEQACGSLSDVLDTMKTYKGIGISMNDFEQGSIDSYLNNESRINHWKRALYQAIKNNISTIWRNI</sequence>
<name>U1GMW9_9PAST</name>
<dbReference type="EMBL" id="AVOX01000011">
    <property type="protein sequence ID" value="ERF78987.1"/>
    <property type="molecule type" value="Genomic_DNA"/>
</dbReference>
<gene>
    <name evidence="1" type="ORF">N561_03330</name>
</gene>
<evidence type="ECO:0000313" key="2">
    <source>
        <dbReference type="Proteomes" id="UP000016529"/>
    </source>
</evidence>
<protein>
    <recommendedName>
        <fullName evidence="3">HNH nuclease domain-containing protein</fullName>
    </recommendedName>
</protein>
<evidence type="ECO:0000313" key="1">
    <source>
        <dbReference type="EMBL" id="ERF78987.1"/>
    </source>
</evidence>
<dbReference type="PATRIC" id="fig|1195244.3.peg.646"/>
<evidence type="ECO:0008006" key="3">
    <source>
        <dbReference type="Google" id="ProtNLM"/>
    </source>
</evidence>
<dbReference type="Proteomes" id="UP000016529">
    <property type="component" value="Unassembled WGS sequence"/>
</dbReference>
<dbReference type="AlphaFoldDB" id="U1GMW9"/>
<reference evidence="1 2" key="1">
    <citation type="journal article" date="2013" name="Genome Announc.">
        <title>Draft Genome Sequence of Gallibacterium anatis bv. haemolytica 12656-12 Liver, an Isolate Obtained from the Liver of a Septicemic Chicken.</title>
        <authorList>
            <person name="Kudirkiene E."/>
            <person name="Christensen H."/>
            <person name="Bojesen A.M."/>
        </authorList>
    </citation>
    <scope>NUCLEOTIDE SEQUENCE [LARGE SCALE GENOMIC DNA]</scope>
    <source>
        <strain evidence="1">12656/12</strain>
    </source>
</reference>
<dbReference type="Gene3D" id="1.10.30.50">
    <property type="match status" value="1"/>
</dbReference>
<proteinExistence type="predicted"/>
<accession>U1GMW9</accession>
<comment type="caution">
    <text evidence="1">The sequence shown here is derived from an EMBL/GenBank/DDBJ whole genome shotgun (WGS) entry which is preliminary data.</text>
</comment>
<organism evidence="1 2">
    <name type="scientific">Gallibacterium anatis 12656/12</name>
    <dbReference type="NCBI Taxonomy" id="1195244"/>
    <lineage>
        <taxon>Bacteria</taxon>
        <taxon>Pseudomonadati</taxon>
        <taxon>Pseudomonadota</taxon>
        <taxon>Gammaproteobacteria</taxon>
        <taxon>Pasteurellales</taxon>
        <taxon>Pasteurellaceae</taxon>
        <taxon>Gallibacterium</taxon>
    </lineage>
</organism>